<dbReference type="SUPFAM" id="SSF52540">
    <property type="entry name" value="P-loop containing nucleoside triphosphate hydrolases"/>
    <property type="match status" value="1"/>
</dbReference>
<evidence type="ECO:0000256" key="3">
    <source>
        <dbReference type="ARBA" id="ARBA00022597"/>
    </source>
</evidence>
<dbReference type="Pfam" id="PF00005">
    <property type="entry name" value="ABC_tran"/>
    <property type="match status" value="1"/>
</dbReference>
<dbReference type="Gene3D" id="3.40.50.300">
    <property type="entry name" value="P-loop containing nucleotide triphosphate hydrolases"/>
    <property type="match status" value="1"/>
</dbReference>
<dbReference type="SMART" id="SM00382">
    <property type="entry name" value="AAA"/>
    <property type="match status" value="1"/>
</dbReference>
<accession>A0AAQ1JY91</accession>
<dbReference type="PROSITE" id="PS00211">
    <property type="entry name" value="ABC_TRANSPORTER_1"/>
    <property type="match status" value="1"/>
</dbReference>
<proteinExistence type="predicted"/>
<dbReference type="InterPro" id="IPR027417">
    <property type="entry name" value="P-loop_NTPase"/>
</dbReference>
<evidence type="ECO:0000256" key="1">
    <source>
        <dbReference type="ARBA" id="ARBA00022475"/>
    </source>
</evidence>
<dbReference type="CDD" id="cd03216">
    <property type="entry name" value="ABC_Carb_Monos_I"/>
    <property type="match status" value="1"/>
</dbReference>
<dbReference type="EMBL" id="FNZM01000030">
    <property type="protein sequence ID" value="SEK14661.1"/>
    <property type="molecule type" value="Genomic_DNA"/>
</dbReference>
<dbReference type="RefSeq" id="WP_244144456.1">
    <property type="nucleotide sequence ID" value="NZ_CADFGN010000022.1"/>
</dbReference>
<organism evidence="9 10">
    <name type="scientific">Paraburkholderia tropica</name>
    <dbReference type="NCBI Taxonomy" id="92647"/>
    <lineage>
        <taxon>Bacteria</taxon>
        <taxon>Pseudomonadati</taxon>
        <taxon>Pseudomonadota</taxon>
        <taxon>Betaproteobacteria</taxon>
        <taxon>Burkholderiales</taxon>
        <taxon>Burkholderiaceae</taxon>
        <taxon>Paraburkholderia</taxon>
    </lineage>
</organism>
<feature type="region of interest" description="Disordered" evidence="7">
    <location>
        <begin position="1"/>
        <end position="21"/>
    </location>
</feature>
<evidence type="ECO:0000256" key="6">
    <source>
        <dbReference type="ARBA" id="ARBA00022840"/>
    </source>
</evidence>
<keyword evidence="2" id="KW-0472">Membrane</keyword>
<dbReference type="GO" id="GO:0005524">
    <property type="term" value="F:ATP binding"/>
    <property type="evidence" value="ECO:0007669"/>
    <property type="project" value="UniProtKB-KW"/>
</dbReference>
<name>A0AAQ1JY91_9BURK</name>
<dbReference type="Proteomes" id="UP000183529">
    <property type="component" value="Unassembled WGS sequence"/>
</dbReference>
<keyword evidence="3" id="KW-0813">Transport</keyword>
<dbReference type="InterPro" id="IPR017871">
    <property type="entry name" value="ABC_transporter-like_CS"/>
</dbReference>
<sequence>MSESQDFAPAGAQNAQNAQTAQAAAPGSDTILALENVSKYFGKVIALNGVTLRLKRGEVHCLLGDNGAGKSTLIKTLAGVHAPTDGQYFVDGKPVRFESPKDALDLGIATVYQDLALVPLLSVARNFFMGREPQKKLFGFINVMDLDSSAQIARDRLSEMGIHVRDPHQAIGTMSGGERQCLAIARAIHFGARVLILDEPTAALGVKQSFNVLKLIHAARAKGISVIFITHNVHHAYPIGDSFTLLNRGRSLGTYTKDTISKNEVLDMMAGGAEMQKMIAELDGATI</sequence>
<dbReference type="InterPro" id="IPR003439">
    <property type="entry name" value="ABC_transporter-like_ATP-bd"/>
</dbReference>
<keyword evidence="1" id="KW-1003">Cell membrane</keyword>
<evidence type="ECO:0000256" key="5">
    <source>
        <dbReference type="ARBA" id="ARBA00022741"/>
    </source>
</evidence>
<evidence type="ECO:0000313" key="9">
    <source>
        <dbReference type="EMBL" id="SEK14661.1"/>
    </source>
</evidence>
<dbReference type="PANTHER" id="PTHR43790:SF8">
    <property type="entry name" value="SUGAR ABC TRANSPORTER ATP-BINDING PROTEIN"/>
    <property type="match status" value="1"/>
</dbReference>
<dbReference type="InterPro" id="IPR050107">
    <property type="entry name" value="ABC_carbohydrate_import_ATPase"/>
</dbReference>
<evidence type="ECO:0000256" key="4">
    <source>
        <dbReference type="ARBA" id="ARBA00022737"/>
    </source>
</evidence>
<dbReference type="GO" id="GO:0016887">
    <property type="term" value="F:ATP hydrolysis activity"/>
    <property type="evidence" value="ECO:0007669"/>
    <property type="project" value="InterPro"/>
</dbReference>
<evidence type="ECO:0000256" key="7">
    <source>
        <dbReference type="SAM" id="MobiDB-lite"/>
    </source>
</evidence>
<dbReference type="PANTHER" id="PTHR43790">
    <property type="entry name" value="CARBOHYDRATE TRANSPORT ATP-BINDING PROTEIN MG119-RELATED"/>
    <property type="match status" value="1"/>
</dbReference>
<evidence type="ECO:0000313" key="10">
    <source>
        <dbReference type="Proteomes" id="UP000183529"/>
    </source>
</evidence>
<keyword evidence="5" id="KW-0547">Nucleotide-binding</keyword>
<keyword evidence="6 9" id="KW-0067">ATP-binding</keyword>
<comment type="caution">
    <text evidence="9">The sequence shown here is derived from an EMBL/GenBank/DDBJ whole genome shotgun (WGS) entry which is preliminary data.</text>
</comment>
<gene>
    <name evidence="9" type="ORF">SAMN05216550_13031</name>
</gene>
<keyword evidence="3" id="KW-0762">Sugar transport</keyword>
<reference evidence="9 10" key="1">
    <citation type="submission" date="2016-10" db="EMBL/GenBank/DDBJ databases">
        <authorList>
            <person name="Varghese N."/>
            <person name="Submissions S."/>
        </authorList>
    </citation>
    <scope>NUCLEOTIDE SEQUENCE [LARGE SCALE GENOMIC DNA]</scope>
    <source>
        <strain evidence="9 10">LMG 22274</strain>
    </source>
</reference>
<evidence type="ECO:0000259" key="8">
    <source>
        <dbReference type="PROSITE" id="PS50893"/>
    </source>
</evidence>
<feature type="domain" description="ABC transporter" evidence="8">
    <location>
        <begin position="32"/>
        <end position="273"/>
    </location>
</feature>
<protein>
    <submittedName>
        <fullName evidence="9">Monosaccharide ABC transporter ATP-binding protein, CUT2 family</fullName>
    </submittedName>
</protein>
<evidence type="ECO:0000256" key="2">
    <source>
        <dbReference type="ARBA" id="ARBA00022519"/>
    </source>
</evidence>
<dbReference type="AlphaFoldDB" id="A0AAQ1JY91"/>
<dbReference type="PROSITE" id="PS50893">
    <property type="entry name" value="ABC_TRANSPORTER_2"/>
    <property type="match status" value="1"/>
</dbReference>
<keyword evidence="4" id="KW-0677">Repeat</keyword>
<keyword evidence="2" id="KW-0997">Cell inner membrane</keyword>
<feature type="compositionally biased region" description="Low complexity" evidence="7">
    <location>
        <begin position="8"/>
        <end position="21"/>
    </location>
</feature>
<dbReference type="InterPro" id="IPR003593">
    <property type="entry name" value="AAA+_ATPase"/>
</dbReference>